<protein>
    <submittedName>
        <fullName evidence="3">Uncharacterized protein</fullName>
    </submittedName>
</protein>
<dbReference type="AlphaFoldDB" id="A0A839DQX3"/>
<keyword evidence="2" id="KW-0732">Signal</keyword>
<evidence type="ECO:0000313" key="4">
    <source>
        <dbReference type="Proteomes" id="UP000569329"/>
    </source>
</evidence>
<feature type="compositionally biased region" description="Low complexity" evidence="1">
    <location>
        <begin position="22"/>
        <end position="35"/>
    </location>
</feature>
<sequence>MWAIALVAAVLIGVLAANAFGGSPEPSNAQSSSSPRPAPPPVTTSAPATTSAAPNHDLLGSHHEQHSAEHQQRAPQHHRQEGSPPPRRRPSSRSTSRWWPDELDKSWSLLGPKLRQVGKDEYEEFWGEVKDVKVLGKPRAIKSNKVVVNLRYKTEDGDKSLERHLMGIVVENGKPRINTEKSL</sequence>
<feature type="region of interest" description="Disordered" evidence="1">
    <location>
        <begin position="22"/>
        <end position="99"/>
    </location>
</feature>
<feature type="signal peptide" evidence="2">
    <location>
        <begin position="1"/>
        <end position="19"/>
    </location>
</feature>
<organism evidence="3 4">
    <name type="scientific">Halosaccharopolyspora lacisalsi</name>
    <dbReference type="NCBI Taxonomy" id="1000566"/>
    <lineage>
        <taxon>Bacteria</taxon>
        <taxon>Bacillati</taxon>
        <taxon>Actinomycetota</taxon>
        <taxon>Actinomycetes</taxon>
        <taxon>Pseudonocardiales</taxon>
        <taxon>Pseudonocardiaceae</taxon>
        <taxon>Halosaccharopolyspora</taxon>
    </lineage>
</organism>
<gene>
    <name evidence="3" type="ORF">FHX42_000015</name>
</gene>
<comment type="caution">
    <text evidence="3">The sequence shown here is derived from an EMBL/GenBank/DDBJ whole genome shotgun (WGS) entry which is preliminary data.</text>
</comment>
<dbReference type="RefSeq" id="WP_182542065.1">
    <property type="nucleotide sequence ID" value="NZ_JACGWZ010000001.1"/>
</dbReference>
<name>A0A839DQX3_9PSEU</name>
<evidence type="ECO:0000256" key="1">
    <source>
        <dbReference type="SAM" id="MobiDB-lite"/>
    </source>
</evidence>
<proteinExistence type="predicted"/>
<feature type="chain" id="PRO_5039686461" evidence="2">
    <location>
        <begin position="20"/>
        <end position="183"/>
    </location>
</feature>
<accession>A0A839DQX3</accession>
<reference evidence="3 4" key="1">
    <citation type="submission" date="2020-07" db="EMBL/GenBank/DDBJ databases">
        <title>Sequencing the genomes of 1000 actinobacteria strains.</title>
        <authorList>
            <person name="Klenk H.-P."/>
        </authorList>
    </citation>
    <scope>NUCLEOTIDE SEQUENCE [LARGE SCALE GENOMIC DNA]</scope>
    <source>
        <strain evidence="3 4">DSM 45975</strain>
    </source>
</reference>
<dbReference type="Proteomes" id="UP000569329">
    <property type="component" value="Unassembled WGS sequence"/>
</dbReference>
<evidence type="ECO:0000256" key="2">
    <source>
        <dbReference type="SAM" id="SignalP"/>
    </source>
</evidence>
<evidence type="ECO:0000313" key="3">
    <source>
        <dbReference type="EMBL" id="MBA8822686.1"/>
    </source>
</evidence>
<dbReference type="EMBL" id="JACGWZ010000001">
    <property type="protein sequence ID" value="MBA8822686.1"/>
    <property type="molecule type" value="Genomic_DNA"/>
</dbReference>
<feature type="compositionally biased region" description="Low complexity" evidence="1">
    <location>
        <begin position="43"/>
        <end position="54"/>
    </location>
</feature>
<feature type="compositionally biased region" description="Basic and acidic residues" evidence="1">
    <location>
        <begin position="59"/>
        <end position="72"/>
    </location>
</feature>
<keyword evidence="4" id="KW-1185">Reference proteome</keyword>